<gene>
    <name evidence="1" type="ORF">KK1_004744</name>
</gene>
<evidence type="ECO:0008006" key="3">
    <source>
        <dbReference type="Google" id="ProtNLM"/>
    </source>
</evidence>
<dbReference type="Gramene" id="C.cajan_04626.t">
    <property type="protein sequence ID" value="C.cajan_04626.t.cds1"/>
    <property type="gene ID" value="C.cajan_04626"/>
</dbReference>
<keyword evidence="2" id="KW-1185">Reference proteome</keyword>
<feature type="non-terminal residue" evidence="1">
    <location>
        <position position="1"/>
    </location>
</feature>
<reference evidence="1 2" key="1">
    <citation type="journal article" date="2012" name="Nat. Biotechnol.">
        <title>Draft genome sequence of pigeonpea (Cajanus cajan), an orphan legume crop of resource-poor farmers.</title>
        <authorList>
            <person name="Varshney R.K."/>
            <person name="Chen W."/>
            <person name="Li Y."/>
            <person name="Bharti A.K."/>
            <person name="Saxena R.K."/>
            <person name="Schlueter J.A."/>
            <person name="Donoghue M.T."/>
            <person name="Azam S."/>
            <person name="Fan G."/>
            <person name="Whaley A.M."/>
            <person name="Farmer A.D."/>
            <person name="Sheridan J."/>
            <person name="Iwata A."/>
            <person name="Tuteja R."/>
            <person name="Penmetsa R.V."/>
            <person name="Wu W."/>
            <person name="Upadhyaya H.D."/>
            <person name="Yang S.P."/>
            <person name="Shah T."/>
            <person name="Saxena K.B."/>
            <person name="Michael T."/>
            <person name="McCombie W.R."/>
            <person name="Yang B."/>
            <person name="Zhang G."/>
            <person name="Yang H."/>
            <person name="Wang J."/>
            <person name="Spillane C."/>
            <person name="Cook D.R."/>
            <person name="May G.D."/>
            <person name="Xu X."/>
            <person name="Jackson S.A."/>
        </authorList>
    </citation>
    <scope>NUCLEOTIDE SEQUENCE [LARGE SCALE GENOMIC DNA]</scope>
    <source>
        <strain evidence="2">cv. Asha</strain>
    </source>
</reference>
<dbReference type="Proteomes" id="UP000075243">
    <property type="component" value="Chromosome 2"/>
</dbReference>
<protein>
    <recommendedName>
        <fullName evidence="3">Retrovirus-related Pol polyprotein from transposon TNT 1-94</fullName>
    </recommendedName>
</protein>
<name>A0A151TYP3_CAJCA</name>
<proteinExistence type="predicted"/>
<dbReference type="PANTHER" id="PTHR11439">
    <property type="entry name" value="GAG-POL-RELATED RETROTRANSPOSON"/>
    <property type="match status" value="1"/>
</dbReference>
<sequence>AVICILRYIKKAPGQGLLYEERGDSQISGYYDVDWVGCLVDRLYTSRYYVFVSGNIISWKSKK</sequence>
<dbReference type="AlphaFoldDB" id="A0A151TYP3"/>
<evidence type="ECO:0000313" key="2">
    <source>
        <dbReference type="Proteomes" id="UP000075243"/>
    </source>
</evidence>
<evidence type="ECO:0000313" key="1">
    <source>
        <dbReference type="EMBL" id="KYP72160.1"/>
    </source>
</evidence>
<dbReference type="PANTHER" id="PTHR11439:SF484">
    <property type="entry name" value="REVERSE TRANSCRIPTASE TY1_COPIA-TYPE DOMAIN-CONTAINING PROTEIN"/>
    <property type="match status" value="1"/>
</dbReference>
<dbReference type="EMBL" id="CM003604">
    <property type="protein sequence ID" value="KYP72160.1"/>
    <property type="molecule type" value="Genomic_DNA"/>
</dbReference>
<organism evidence="1 2">
    <name type="scientific">Cajanus cajan</name>
    <name type="common">Pigeon pea</name>
    <name type="synonym">Cajanus indicus</name>
    <dbReference type="NCBI Taxonomy" id="3821"/>
    <lineage>
        <taxon>Eukaryota</taxon>
        <taxon>Viridiplantae</taxon>
        <taxon>Streptophyta</taxon>
        <taxon>Embryophyta</taxon>
        <taxon>Tracheophyta</taxon>
        <taxon>Spermatophyta</taxon>
        <taxon>Magnoliopsida</taxon>
        <taxon>eudicotyledons</taxon>
        <taxon>Gunneridae</taxon>
        <taxon>Pentapetalae</taxon>
        <taxon>rosids</taxon>
        <taxon>fabids</taxon>
        <taxon>Fabales</taxon>
        <taxon>Fabaceae</taxon>
        <taxon>Papilionoideae</taxon>
        <taxon>50 kb inversion clade</taxon>
        <taxon>NPAAA clade</taxon>
        <taxon>indigoferoid/millettioid clade</taxon>
        <taxon>Phaseoleae</taxon>
        <taxon>Cajanus</taxon>
    </lineage>
</organism>
<accession>A0A151TYP3</accession>